<dbReference type="Proteomes" id="UP001172101">
    <property type="component" value="Unassembled WGS sequence"/>
</dbReference>
<keyword evidence="1" id="KW-0812">Transmembrane</keyword>
<keyword evidence="1" id="KW-0472">Membrane</keyword>
<dbReference type="AlphaFoldDB" id="A0AA40B626"/>
<evidence type="ECO:0000313" key="3">
    <source>
        <dbReference type="Proteomes" id="UP001172101"/>
    </source>
</evidence>
<organism evidence="2 3">
    <name type="scientific">Lasiosphaeria miniovina</name>
    <dbReference type="NCBI Taxonomy" id="1954250"/>
    <lineage>
        <taxon>Eukaryota</taxon>
        <taxon>Fungi</taxon>
        <taxon>Dikarya</taxon>
        <taxon>Ascomycota</taxon>
        <taxon>Pezizomycotina</taxon>
        <taxon>Sordariomycetes</taxon>
        <taxon>Sordariomycetidae</taxon>
        <taxon>Sordariales</taxon>
        <taxon>Lasiosphaeriaceae</taxon>
        <taxon>Lasiosphaeria</taxon>
    </lineage>
</organism>
<proteinExistence type="predicted"/>
<feature type="transmembrane region" description="Helical" evidence="1">
    <location>
        <begin position="12"/>
        <end position="35"/>
    </location>
</feature>
<dbReference type="EMBL" id="JAUIRO010000002">
    <property type="protein sequence ID" value="KAK0728244.1"/>
    <property type="molecule type" value="Genomic_DNA"/>
</dbReference>
<accession>A0AA40B626</accession>
<protein>
    <submittedName>
        <fullName evidence="2">Uncharacterized protein</fullName>
    </submittedName>
</protein>
<dbReference type="RefSeq" id="XP_060301099.1">
    <property type="nucleotide sequence ID" value="XM_060441391.1"/>
</dbReference>
<comment type="caution">
    <text evidence="2">The sequence shown here is derived from an EMBL/GenBank/DDBJ whole genome shotgun (WGS) entry which is preliminary data.</text>
</comment>
<evidence type="ECO:0000256" key="1">
    <source>
        <dbReference type="SAM" id="Phobius"/>
    </source>
</evidence>
<sequence length="57" mass="6611">MEIRKFDGSEHFLHSITRICARCVCVCMCALPFLLLGMEYEYYVPIYGYITTSYCGV</sequence>
<gene>
    <name evidence="2" type="ORF">B0T26DRAFT_697374</name>
</gene>
<name>A0AA40B626_9PEZI</name>
<keyword evidence="1" id="KW-1133">Transmembrane helix</keyword>
<evidence type="ECO:0000313" key="2">
    <source>
        <dbReference type="EMBL" id="KAK0728244.1"/>
    </source>
</evidence>
<keyword evidence="3" id="KW-1185">Reference proteome</keyword>
<dbReference type="GeneID" id="85324661"/>
<reference evidence="2" key="1">
    <citation type="submission" date="2023-06" db="EMBL/GenBank/DDBJ databases">
        <title>Genome-scale phylogeny and comparative genomics of the fungal order Sordariales.</title>
        <authorList>
            <consortium name="Lawrence Berkeley National Laboratory"/>
            <person name="Hensen N."/>
            <person name="Bonometti L."/>
            <person name="Westerberg I."/>
            <person name="Brannstrom I.O."/>
            <person name="Guillou S."/>
            <person name="Cros-Aarteil S."/>
            <person name="Calhoun S."/>
            <person name="Haridas S."/>
            <person name="Kuo A."/>
            <person name="Mondo S."/>
            <person name="Pangilinan J."/>
            <person name="Riley R."/>
            <person name="LaButti K."/>
            <person name="Andreopoulos B."/>
            <person name="Lipzen A."/>
            <person name="Chen C."/>
            <person name="Yanf M."/>
            <person name="Daum C."/>
            <person name="Ng V."/>
            <person name="Clum A."/>
            <person name="Steindorff A."/>
            <person name="Ohm R."/>
            <person name="Martin F."/>
            <person name="Silar P."/>
            <person name="Natvig D."/>
            <person name="Lalanne C."/>
            <person name="Gautier V."/>
            <person name="Ament-velasquez S.L."/>
            <person name="Kruys A."/>
            <person name="Hutchinson M.I."/>
            <person name="Powell A.J."/>
            <person name="Barry K."/>
            <person name="Miller A.N."/>
            <person name="Grigoriev I.V."/>
            <person name="Debuchy R."/>
            <person name="Gladieux P."/>
            <person name="Thoren M.H."/>
            <person name="Johannesson H."/>
        </authorList>
    </citation>
    <scope>NUCLEOTIDE SEQUENCE</scope>
    <source>
        <strain evidence="2">SMH2392-1A</strain>
    </source>
</reference>